<dbReference type="SUPFAM" id="SSF69065">
    <property type="entry name" value="RNase III domain-like"/>
    <property type="match status" value="1"/>
</dbReference>
<dbReference type="PROSITE" id="PS50142">
    <property type="entry name" value="RNASE_3_2"/>
    <property type="match status" value="1"/>
</dbReference>
<gene>
    <name evidence="2" type="ORF">PEGY_LOCUS7330</name>
</gene>
<reference evidence="2" key="1">
    <citation type="submission" date="2021-07" db="EMBL/GenBank/DDBJ databases">
        <authorList>
            <person name="Branca A.L. A."/>
        </authorList>
    </citation>
    <scope>NUCLEOTIDE SEQUENCE</scope>
</reference>
<feature type="domain" description="RNase III" evidence="1">
    <location>
        <begin position="10"/>
        <end position="151"/>
    </location>
</feature>
<dbReference type="InterPro" id="IPR000999">
    <property type="entry name" value="RNase_III_dom"/>
</dbReference>
<evidence type="ECO:0000259" key="1">
    <source>
        <dbReference type="PROSITE" id="PS50142"/>
    </source>
</evidence>
<dbReference type="CDD" id="cd00593">
    <property type="entry name" value="RIBOc"/>
    <property type="match status" value="1"/>
</dbReference>
<dbReference type="EMBL" id="CAJVRC010000882">
    <property type="protein sequence ID" value="CAG8903497.1"/>
    <property type="molecule type" value="Genomic_DNA"/>
</dbReference>
<protein>
    <recommendedName>
        <fullName evidence="1">RNase III domain-containing protein</fullName>
    </recommendedName>
</protein>
<dbReference type="InterPro" id="IPR036389">
    <property type="entry name" value="RNase_III_sf"/>
</dbReference>
<dbReference type="GO" id="GO:0004525">
    <property type="term" value="F:ribonuclease III activity"/>
    <property type="evidence" value="ECO:0007669"/>
    <property type="project" value="InterPro"/>
</dbReference>
<dbReference type="Gene3D" id="1.10.1520.10">
    <property type="entry name" value="Ribonuclease III domain"/>
    <property type="match status" value="1"/>
</dbReference>
<comment type="caution">
    <text evidence="2">The sequence shown here is derived from an EMBL/GenBank/DDBJ whole genome shotgun (WGS) entry which is preliminary data.</text>
</comment>
<dbReference type="Proteomes" id="UP001154252">
    <property type="component" value="Unassembled WGS sequence"/>
</dbReference>
<name>A0A9W4P4T1_9EURO</name>
<evidence type="ECO:0000313" key="3">
    <source>
        <dbReference type="Proteomes" id="UP001154252"/>
    </source>
</evidence>
<proteinExistence type="predicted"/>
<organism evidence="2 3">
    <name type="scientific">Penicillium egyptiacum</name>
    <dbReference type="NCBI Taxonomy" id="1303716"/>
    <lineage>
        <taxon>Eukaryota</taxon>
        <taxon>Fungi</taxon>
        <taxon>Dikarya</taxon>
        <taxon>Ascomycota</taxon>
        <taxon>Pezizomycotina</taxon>
        <taxon>Eurotiomycetes</taxon>
        <taxon>Eurotiomycetidae</taxon>
        <taxon>Eurotiales</taxon>
        <taxon>Aspergillaceae</taxon>
        <taxon>Penicillium</taxon>
    </lineage>
</organism>
<dbReference type="AlphaFoldDB" id="A0A9W4P4T1"/>
<dbReference type="OrthoDB" id="67027at2759"/>
<dbReference type="Pfam" id="PF14622">
    <property type="entry name" value="Ribonucleas_3_3"/>
    <property type="match status" value="1"/>
</dbReference>
<keyword evidence="3" id="KW-1185">Reference proteome</keyword>
<evidence type="ECO:0000313" key="2">
    <source>
        <dbReference type="EMBL" id="CAG8903497.1"/>
    </source>
</evidence>
<dbReference type="GO" id="GO:0006396">
    <property type="term" value="P:RNA processing"/>
    <property type="evidence" value="ECO:0007669"/>
    <property type="project" value="InterPro"/>
</dbReference>
<sequence length="170" mass="18478">MSTYLSAEDIRDVEAILGYEFHDKFLLDKAFEAAGATMAQGGNQRLALIGDAALRLVLYELGYESNEPTSETPSTVLPFSPSFFVPVLTVKGTMTMSQNTRATNQNLKRLGESLCLNAYFRLNPSAQGVAPKTMMATTMEAIIGAVYLDSGKDVMTTRVLVIRLGILDNA</sequence>
<accession>A0A9W4P4T1</accession>